<reference evidence="2 3" key="1">
    <citation type="submission" date="2024-07" db="EMBL/GenBank/DDBJ databases">
        <title>Section-level genome sequencing and comparative genomics of Aspergillus sections Usti and Cavernicolus.</title>
        <authorList>
            <consortium name="Lawrence Berkeley National Laboratory"/>
            <person name="Nybo J.L."/>
            <person name="Vesth T.C."/>
            <person name="Theobald S."/>
            <person name="Frisvad J.C."/>
            <person name="Larsen T.O."/>
            <person name="Kjaerboelling I."/>
            <person name="Rothschild-Mancinelli K."/>
            <person name="Lyhne E.K."/>
            <person name="Kogle M.E."/>
            <person name="Barry K."/>
            <person name="Clum A."/>
            <person name="Na H."/>
            <person name="Ledsgaard L."/>
            <person name="Lin J."/>
            <person name="Lipzen A."/>
            <person name="Kuo A."/>
            <person name="Riley R."/>
            <person name="Mondo S."/>
            <person name="Labutti K."/>
            <person name="Haridas S."/>
            <person name="Pangalinan J."/>
            <person name="Salamov A.A."/>
            <person name="Simmons B.A."/>
            <person name="Magnuson J.K."/>
            <person name="Chen J."/>
            <person name="Drula E."/>
            <person name="Henrissat B."/>
            <person name="Wiebenga A."/>
            <person name="Lubbers R.J."/>
            <person name="Gomes A.C."/>
            <person name="Macurrencykelacurrency M.R."/>
            <person name="Stajich J."/>
            <person name="Grigoriev I.V."/>
            <person name="Mortensen U.H."/>
            <person name="De Vries R.P."/>
            <person name="Baker S.E."/>
            <person name="Andersen M.R."/>
        </authorList>
    </citation>
    <scope>NUCLEOTIDE SEQUENCE [LARGE SCALE GENOMIC DNA]</scope>
    <source>
        <strain evidence="2 3">CBS 449.75</strain>
    </source>
</reference>
<name>A0ABR4M110_9EURO</name>
<dbReference type="GeneID" id="98143457"/>
<comment type="caution">
    <text evidence="2">The sequence shown here is derived from an EMBL/GenBank/DDBJ whole genome shotgun (WGS) entry which is preliminary data.</text>
</comment>
<evidence type="ECO:0000256" key="1">
    <source>
        <dbReference type="SAM" id="MobiDB-lite"/>
    </source>
</evidence>
<evidence type="ECO:0000313" key="3">
    <source>
        <dbReference type="Proteomes" id="UP001610432"/>
    </source>
</evidence>
<sequence>MYKYPSTYQCFSAMPAPPPKHPTSIAPRRSGSSREKPNSSNMIAFSGVSAYQRRNTPSNRKGNPRPSLPPASDGMNPRRCRGALLSTNGPLAMT</sequence>
<dbReference type="Proteomes" id="UP001610432">
    <property type="component" value="Unassembled WGS sequence"/>
</dbReference>
<dbReference type="EMBL" id="JBFXLQ010000006">
    <property type="protein sequence ID" value="KAL2870500.1"/>
    <property type="molecule type" value="Genomic_DNA"/>
</dbReference>
<keyword evidence="3" id="KW-1185">Reference proteome</keyword>
<gene>
    <name evidence="2" type="ORF">BJX67DRAFT_345924</name>
</gene>
<feature type="region of interest" description="Disordered" evidence="1">
    <location>
        <begin position="11"/>
        <end position="94"/>
    </location>
</feature>
<feature type="compositionally biased region" description="Polar residues" evidence="1">
    <location>
        <begin position="52"/>
        <end position="61"/>
    </location>
</feature>
<protein>
    <submittedName>
        <fullName evidence="2">Uncharacterized protein</fullName>
    </submittedName>
</protein>
<dbReference type="RefSeq" id="XP_070889479.1">
    <property type="nucleotide sequence ID" value="XM_071028385.1"/>
</dbReference>
<accession>A0ABR4M110</accession>
<proteinExistence type="predicted"/>
<feature type="compositionally biased region" description="Polar residues" evidence="1">
    <location>
        <begin position="85"/>
        <end position="94"/>
    </location>
</feature>
<evidence type="ECO:0000313" key="2">
    <source>
        <dbReference type="EMBL" id="KAL2870500.1"/>
    </source>
</evidence>
<organism evidence="2 3">
    <name type="scientific">Aspergillus lucknowensis</name>
    <dbReference type="NCBI Taxonomy" id="176173"/>
    <lineage>
        <taxon>Eukaryota</taxon>
        <taxon>Fungi</taxon>
        <taxon>Dikarya</taxon>
        <taxon>Ascomycota</taxon>
        <taxon>Pezizomycotina</taxon>
        <taxon>Eurotiomycetes</taxon>
        <taxon>Eurotiomycetidae</taxon>
        <taxon>Eurotiales</taxon>
        <taxon>Aspergillaceae</taxon>
        <taxon>Aspergillus</taxon>
        <taxon>Aspergillus subgen. Nidulantes</taxon>
    </lineage>
</organism>